<feature type="active site" description="Proton donor/acceptor" evidence="9">
    <location>
        <position position="176"/>
    </location>
</feature>
<keyword evidence="3 9" id="KW-0479">Metal-binding</keyword>
<accession>A0A085WN81</accession>
<evidence type="ECO:0000256" key="9">
    <source>
        <dbReference type="HAMAP-Rule" id="MF_01924"/>
    </source>
</evidence>
<dbReference type="Gene3D" id="3.30.1380.10">
    <property type="match status" value="1"/>
</dbReference>
<dbReference type="EMBL" id="JMCB01000005">
    <property type="protein sequence ID" value="KFE69144.1"/>
    <property type="molecule type" value="Genomic_DNA"/>
</dbReference>
<dbReference type="RefSeq" id="WP_044187931.1">
    <property type="nucleotide sequence ID" value="NZ_JMCB01000005.1"/>
</dbReference>
<keyword evidence="6 9" id="KW-0224">Dipeptidase</keyword>
<evidence type="ECO:0000256" key="7">
    <source>
        <dbReference type="ARBA" id="ARBA00023049"/>
    </source>
</evidence>
<dbReference type="GO" id="GO:0006508">
    <property type="term" value="P:proteolysis"/>
    <property type="evidence" value="ECO:0007669"/>
    <property type="project" value="UniProtKB-KW"/>
</dbReference>
<comment type="cofactor">
    <cofactor evidence="9">
        <name>Zn(2+)</name>
        <dbReference type="ChEBI" id="CHEBI:29105"/>
    </cofactor>
    <text evidence="9">Binds 1 zinc ion per subunit.</text>
</comment>
<comment type="catalytic activity">
    <reaction evidence="1 9 10">
        <text>D-alanyl-D-alanine + H2O = 2 D-alanine</text>
        <dbReference type="Rhea" id="RHEA:20661"/>
        <dbReference type="ChEBI" id="CHEBI:15377"/>
        <dbReference type="ChEBI" id="CHEBI:57416"/>
        <dbReference type="ChEBI" id="CHEBI:57822"/>
        <dbReference type="EC" id="3.4.13.22"/>
    </reaction>
</comment>
<evidence type="ECO:0000256" key="10">
    <source>
        <dbReference type="PIRNR" id="PIRNR026671"/>
    </source>
</evidence>
<sequence>MLPAAKLVVTLWLSAGEPAVVDATEVIPDLVVDLRYATEDNFLKRAVYPADARCMLLKDTVQRLKKAADTLRPQGYRLKVYDCYRPRAVQYEMWKIMPQPGYVANPKFGSNHNRGAAVDLTMVTTEGGDVEMPTKFDDFTPAAHHGYKGGTEASRKHREILREAMEGVGFKRNQMEWWHYDLPNAKKLPVLDVPFTKPQ</sequence>
<reference evidence="11 12" key="1">
    <citation type="submission" date="2014-04" db="EMBL/GenBank/DDBJ databases">
        <title>Genome assembly of Hyalangium minutum DSM 14724.</title>
        <authorList>
            <person name="Sharma G."/>
            <person name="Subramanian S."/>
        </authorList>
    </citation>
    <scope>NUCLEOTIDE SEQUENCE [LARGE SCALE GENOMIC DNA]</scope>
    <source>
        <strain evidence="11 12">DSM 14724</strain>
    </source>
</reference>
<keyword evidence="5 9" id="KW-0862">Zinc</keyword>
<comment type="caution">
    <text evidence="11">The sequence shown here is derived from an EMBL/GenBank/DDBJ whole genome shotgun (WGS) entry which is preliminary data.</text>
</comment>
<dbReference type="InterPro" id="IPR009045">
    <property type="entry name" value="Zn_M74/Hedgehog-like"/>
</dbReference>
<evidence type="ECO:0000256" key="1">
    <source>
        <dbReference type="ARBA" id="ARBA00001362"/>
    </source>
</evidence>
<evidence type="ECO:0000256" key="8">
    <source>
        <dbReference type="ARBA" id="ARBA00023316"/>
    </source>
</evidence>
<dbReference type="Proteomes" id="UP000028725">
    <property type="component" value="Unassembled WGS sequence"/>
</dbReference>
<dbReference type="CDD" id="cd14840">
    <property type="entry name" value="D-Ala-D-Ala_dipeptidase_Aad"/>
    <property type="match status" value="1"/>
</dbReference>
<keyword evidence="7 9" id="KW-0482">Metalloprotease</keyword>
<keyword evidence="2 9" id="KW-0645">Protease</keyword>
<protein>
    <recommendedName>
        <fullName evidence="9 10">D-alanyl-D-alanine dipeptidase</fullName>
        <shortName evidence="9 10">D-Ala-D-Ala dipeptidase</shortName>
        <ecNumber evidence="9 10">3.4.13.22</ecNumber>
    </recommendedName>
</protein>
<dbReference type="PATRIC" id="fig|394096.3.peg.3091"/>
<dbReference type="SUPFAM" id="SSF55166">
    <property type="entry name" value="Hedgehog/DD-peptidase"/>
    <property type="match status" value="1"/>
</dbReference>
<dbReference type="HAMAP" id="MF_01924">
    <property type="entry name" value="A_A_dipeptidase"/>
    <property type="match status" value="1"/>
</dbReference>
<dbReference type="PANTHER" id="PTHR43126">
    <property type="entry name" value="D-ALANYL-D-ALANINE DIPEPTIDASE"/>
    <property type="match status" value="1"/>
</dbReference>
<dbReference type="Pfam" id="PF01427">
    <property type="entry name" value="Peptidase_M15"/>
    <property type="match status" value="1"/>
</dbReference>
<feature type="binding site" evidence="9">
    <location>
        <position position="112"/>
    </location>
    <ligand>
        <name>Zn(2+)</name>
        <dbReference type="ChEBI" id="CHEBI:29105"/>
        <note>catalytic</note>
    </ligand>
</feature>
<dbReference type="GO" id="GO:0160237">
    <property type="term" value="F:D-Ala-D-Ala dipeptidase activity"/>
    <property type="evidence" value="ECO:0007669"/>
    <property type="project" value="UniProtKB-EC"/>
</dbReference>
<evidence type="ECO:0000313" key="12">
    <source>
        <dbReference type="Proteomes" id="UP000028725"/>
    </source>
</evidence>
<keyword evidence="12" id="KW-1185">Reference proteome</keyword>
<dbReference type="PANTHER" id="PTHR43126:SF1">
    <property type="entry name" value="D-ALANYL-D-ALANINE DIPEPTIDASE"/>
    <property type="match status" value="1"/>
</dbReference>
<comment type="similarity">
    <text evidence="9 10">Belongs to the peptidase M15D family.</text>
</comment>
<name>A0A085WN81_9BACT</name>
<evidence type="ECO:0000256" key="4">
    <source>
        <dbReference type="ARBA" id="ARBA00022801"/>
    </source>
</evidence>
<keyword evidence="4 9" id="KW-0378">Hydrolase</keyword>
<evidence type="ECO:0000256" key="3">
    <source>
        <dbReference type="ARBA" id="ARBA00022723"/>
    </source>
</evidence>
<feature type="site" description="Transition state stabilizer" evidence="9">
    <location>
        <position position="85"/>
    </location>
</feature>
<dbReference type="PIRSF" id="PIRSF026671">
    <property type="entry name" value="AA_dipeptidase"/>
    <property type="match status" value="1"/>
</dbReference>
<dbReference type="EC" id="3.4.13.22" evidence="9 10"/>
<proteinExistence type="inferred from homology"/>
<organism evidence="11 12">
    <name type="scientific">Hyalangium minutum</name>
    <dbReference type="NCBI Taxonomy" id="394096"/>
    <lineage>
        <taxon>Bacteria</taxon>
        <taxon>Pseudomonadati</taxon>
        <taxon>Myxococcota</taxon>
        <taxon>Myxococcia</taxon>
        <taxon>Myxococcales</taxon>
        <taxon>Cystobacterineae</taxon>
        <taxon>Archangiaceae</taxon>
        <taxon>Hyalangium</taxon>
    </lineage>
</organism>
<evidence type="ECO:0000313" key="11">
    <source>
        <dbReference type="EMBL" id="KFE69144.1"/>
    </source>
</evidence>
<evidence type="ECO:0000256" key="6">
    <source>
        <dbReference type="ARBA" id="ARBA00022997"/>
    </source>
</evidence>
<dbReference type="InterPro" id="IPR000755">
    <property type="entry name" value="A_A_dipeptidase"/>
</dbReference>
<dbReference type="GO" id="GO:0008270">
    <property type="term" value="F:zinc ion binding"/>
    <property type="evidence" value="ECO:0007669"/>
    <property type="project" value="UniProtKB-UniRule"/>
</dbReference>
<dbReference type="GO" id="GO:0008237">
    <property type="term" value="F:metallopeptidase activity"/>
    <property type="evidence" value="ECO:0007669"/>
    <property type="project" value="UniProtKB-KW"/>
</dbReference>
<comment type="function">
    <text evidence="9 10">Catalyzes hydrolysis of the D-alanyl-D-alanine dipeptide.</text>
</comment>
<dbReference type="NCBIfam" id="NF007557">
    <property type="entry name" value="PRK10178.1"/>
    <property type="match status" value="1"/>
</dbReference>
<feature type="binding site" evidence="9">
    <location>
        <position position="119"/>
    </location>
    <ligand>
        <name>Zn(2+)</name>
        <dbReference type="ChEBI" id="CHEBI:29105"/>
        <note>catalytic</note>
    </ligand>
</feature>
<keyword evidence="8 10" id="KW-0961">Cell wall biogenesis/degradation</keyword>
<dbReference type="OrthoDB" id="9801430at2"/>
<dbReference type="GO" id="GO:0071555">
    <property type="term" value="P:cell wall organization"/>
    <property type="evidence" value="ECO:0007669"/>
    <property type="project" value="UniProtKB-KW"/>
</dbReference>
<dbReference type="AlphaFoldDB" id="A0A085WN81"/>
<gene>
    <name evidence="11" type="ORF">DB31_7046</name>
</gene>
<evidence type="ECO:0000256" key="5">
    <source>
        <dbReference type="ARBA" id="ARBA00022833"/>
    </source>
</evidence>
<evidence type="ECO:0000256" key="2">
    <source>
        <dbReference type="ARBA" id="ARBA00022670"/>
    </source>
</evidence>
<dbReference type="STRING" id="394096.DB31_7046"/>
<feature type="binding site" evidence="9">
    <location>
        <position position="179"/>
    </location>
    <ligand>
        <name>Zn(2+)</name>
        <dbReference type="ChEBI" id="CHEBI:29105"/>
        <note>catalytic</note>
    </ligand>
</feature>